<dbReference type="AlphaFoldDB" id="A0A6A3ADJ4"/>
<feature type="region of interest" description="Disordered" evidence="1">
    <location>
        <begin position="398"/>
        <end position="422"/>
    </location>
</feature>
<comment type="caution">
    <text evidence="2">The sequence shown here is derived from an EMBL/GenBank/DDBJ whole genome shotgun (WGS) entry which is preliminary data.</text>
</comment>
<evidence type="ECO:0000313" key="2">
    <source>
        <dbReference type="EMBL" id="KAE8701827.1"/>
    </source>
</evidence>
<evidence type="ECO:0000256" key="1">
    <source>
        <dbReference type="SAM" id="MobiDB-lite"/>
    </source>
</evidence>
<accession>A0A6A3ADJ4</accession>
<name>A0A6A3ADJ4_HIBSY</name>
<dbReference type="Proteomes" id="UP000436088">
    <property type="component" value="Unassembled WGS sequence"/>
</dbReference>
<reference evidence="2" key="1">
    <citation type="submission" date="2019-09" db="EMBL/GenBank/DDBJ databases">
        <title>Draft genome information of white flower Hibiscus syriacus.</title>
        <authorList>
            <person name="Kim Y.-M."/>
        </authorList>
    </citation>
    <scope>NUCLEOTIDE SEQUENCE [LARGE SCALE GENOMIC DNA]</scope>
    <source>
        <strain evidence="2">YM2019G1</strain>
    </source>
</reference>
<sequence length="824" mass="90845">MLQFQPFLCGYHHSVLCSKWPFNSHAPKESEVSSKKAEETETDESSGIGTVQKPLTAMQWSLSSHDKDLISPLRPQVGSKDVQMPGKLNNEENMKMVENEDTINTEKFVSGKKVTDQSSEGKYGANGIYHPLLESIGRQCAKDEKLDVSHGSFEDVSGETQEKHILDEGAYPISPEENGVCNEILPDNSCLHAINDMQEKYEAIRMDTRNDIPANALPHLAMVQLDDEIQTLNQESFSTSPFYYVSVDGETNASGERGVDHPFINVFAATMDSNGINVSGETNVQEDNIAEKIAISPLKVELTDYTRCNVDAELYDPDMNVTDPIFQETDASGVPSTEYTEDIANEPVAMEAENNGDLDDQGEEVRLEHNHCFSFEVDALTSTVGLTLVSTSVVGLGTLESTSNSSYPQSGTKDDPDREDSVATKQLDTAFTIEEAGVEDGAKATFTIEEAGVEDAEKATFTIEEAGVKDAEKATFTIEEAGVEDGEKEIVSHQRSLHGGEEEDISSSADTPCSKLEISIGKRWCQTNSGGFNHVTDGTLEEIVGAKSDDCEGSMRTDIDLDGIDNSDVNQSPCLDERKNCNLETGEPNASRFPETKNDDSWEVDSCSKLNIVSSMKPEMVVDCASDERKHLENPDESNIFTNMEMKLFFGAEDEVKYSDAKARYSNNVALDMSVTECNSSHIKEDIEDTYFMVRKDDPEYTEETMELSNNLSGLDAAMAHKSPLLKGSEIDKGEDGENAAAFRTELNLLNATAEKERSKSVPVKQLISSVMKSKSKLGLVQRTPRLPILRDMKENECSSKREHIGNRTTLKMTSKLRPPLRHI</sequence>
<protein>
    <submittedName>
        <fullName evidence="2">Uncharacterized protein</fullName>
    </submittedName>
</protein>
<feature type="compositionally biased region" description="Polar residues" evidence="1">
    <location>
        <begin position="400"/>
        <end position="411"/>
    </location>
</feature>
<proteinExistence type="predicted"/>
<evidence type="ECO:0000313" key="3">
    <source>
        <dbReference type="Proteomes" id="UP000436088"/>
    </source>
</evidence>
<dbReference type="EMBL" id="VEPZ02001014">
    <property type="protein sequence ID" value="KAE8701827.1"/>
    <property type="molecule type" value="Genomic_DNA"/>
</dbReference>
<feature type="region of interest" description="Disordered" evidence="1">
    <location>
        <begin position="27"/>
        <end position="53"/>
    </location>
</feature>
<keyword evidence="3" id="KW-1185">Reference proteome</keyword>
<feature type="compositionally biased region" description="Basic and acidic residues" evidence="1">
    <location>
        <begin position="412"/>
        <end position="422"/>
    </location>
</feature>
<gene>
    <name evidence="2" type="ORF">F3Y22_tig00110505pilonHSYRG00294</name>
</gene>
<feature type="compositionally biased region" description="Basic and acidic residues" evidence="1">
    <location>
        <begin position="27"/>
        <end position="39"/>
    </location>
</feature>
<organism evidence="2 3">
    <name type="scientific">Hibiscus syriacus</name>
    <name type="common">Rose of Sharon</name>
    <dbReference type="NCBI Taxonomy" id="106335"/>
    <lineage>
        <taxon>Eukaryota</taxon>
        <taxon>Viridiplantae</taxon>
        <taxon>Streptophyta</taxon>
        <taxon>Embryophyta</taxon>
        <taxon>Tracheophyta</taxon>
        <taxon>Spermatophyta</taxon>
        <taxon>Magnoliopsida</taxon>
        <taxon>eudicotyledons</taxon>
        <taxon>Gunneridae</taxon>
        <taxon>Pentapetalae</taxon>
        <taxon>rosids</taxon>
        <taxon>malvids</taxon>
        <taxon>Malvales</taxon>
        <taxon>Malvaceae</taxon>
        <taxon>Malvoideae</taxon>
        <taxon>Hibiscus</taxon>
    </lineage>
</organism>